<dbReference type="AlphaFoldDB" id="A0A3N5CR06"/>
<protein>
    <submittedName>
        <fullName evidence="3">Tail fiber domain-containing protein</fullName>
    </submittedName>
</protein>
<evidence type="ECO:0000259" key="2">
    <source>
        <dbReference type="PROSITE" id="PS51688"/>
    </source>
</evidence>
<organism evidence="3 4">
    <name type="scientific">Aurantiacibacter spongiae</name>
    <dbReference type="NCBI Taxonomy" id="2488860"/>
    <lineage>
        <taxon>Bacteria</taxon>
        <taxon>Pseudomonadati</taxon>
        <taxon>Pseudomonadota</taxon>
        <taxon>Alphaproteobacteria</taxon>
        <taxon>Sphingomonadales</taxon>
        <taxon>Erythrobacteraceae</taxon>
        <taxon>Aurantiacibacter</taxon>
    </lineage>
</organism>
<dbReference type="RefSeq" id="WP_123880082.1">
    <property type="nucleotide sequence ID" value="NZ_RPFZ01000001.1"/>
</dbReference>
<dbReference type="InterPro" id="IPR030392">
    <property type="entry name" value="S74_ICA"/>
</dbReference>
<accession>A0A3N5CR06</accession>
<evidence type="ECO:0000256" key="1">
    <source>
        <dbReference type="SAM" id="MobiDB-lite"/>
    </source>
</evidence>
<feature type="region of interest" description="Disordered" evidence="1">
    <location>
        <begin position="25"/>
        <end position="57"/>
    </location>
</feature>
<dbReference type="Proteomes" id="UP000275232">
    <property type="component" value="Unassembled WGS sequence"/>
</dbReference>
<dbReference type="OrthoDB" id="7226450at2"/>
<sequence>MSNNHANESRDSQYVRPQLTVYGTVRNLTGGSTGTQNDGGGVRARTQGGGGFGSDPRFKENVVEVGQHPAGFGLYLFDYKAEFRDEFGHGRRFGVMADEIADIAPDAVITREDGYRLVDYGKIGVTLH</sequence>
<reference evidence="3 4" key="1">
    <citation type="submission" date="2018-11" db="EMBL/GenBank/DDBJ databases">
        <title>Erythrobacter spongiae sp. nov., isolated from a marine sponge.</title>
        <authorList>
            <person name="Zhuang L."/>
            <person name="Luo L."/>
        </authorList>
    </citation>
    <scope>NUCLEOTIDE SEQUENCE [LARGE SCALE GENOMIC DNA]</scope>
    <source>
        <strain evidence="3 4">HN-E23</strain>
    </source>
</reference>
<feature type="compositionally biased region" description="Gly residues" evidence="1">
    <location>
        <begin position="31"/>
        <end position="53"/>
    </location>
</feature>
<gene>
    <name evidence="3" type="ORF">EG799_07820</name>
</gene>
<feature type="domain" description="Peptidase S74" evidence="2">
    <location>
        <begin position="54"/>
        <end position="128"/>
    </location>
</feature>
<proteinExistence type="predicted"/>
<dbReference type="EMBL" id="RPFZ01000001">
    <property type="protein sequence ID" value="RPF71533.1"/>
    <property type="molecule type" value="Genomic_DNA"/>
</dbReference>
<evidence type="ECO:0000313" key="4">
    <source>
        <dbReference type="Proteomes" id="UP000275232"/>
    </source>
</evidence>
<keyword evidence="4" id="KW-1185">Reference proteome</keyword>
<name>A0A3N5CR06_9SPHN</name>
<comment type="caution">
    <text evidence="3">The sequence shown here is derived from an EMBL/GenBank/DDBJ whole genome shotgun (WGS) entry which is preliminary data.</text>
</comment>
<evidence type="ECO:0000313" key="3">
    <source>
        <dbReference type="EMBL" id="RPF71533.1"/>
    </source>
</evidence>
<dbReference type="Pfam" id="PF13884">
    <property type="entry name" value="Peptidase_S74"/>
    <property type="match status" value="1"/>
</dbReference>
<dbReference type="PROSITE" id="PS51688">
    <property type="entry name" value="ICA"/>
    <property type="match status" value="1"/>
</dbReference>